<evidence type="ECO:0000256" key="2">
    <source>
        <dbReference type="SAM" id="Coils"/>
    </source>
</evidence>
<evidence type="ECO:0000256" key="1">
    <source>
        <dbReference type="ARBA" id="ARBA00022468"/>
    </source>
</evidence>
<evidence type="ECO:0000259" key="3">
    <source>
        <dbReference type="PROSITE" id="PS50086"/>
    </source>
</evidence>
<dbReference type="InterPro" id="IPR035969">
    <property type="entry name" value="Rab-GAP_TBC_sf"/>
</dbReference>
<dbReference type="InterPro" id="IPR000195">
    <property type="entry name" value="Rab-GAP-TBC_dom"/>
</dbReference>
<keyword evidence="2" id="KW-0175">Coiled coil</keyword>
<keyword evidence="1" id="KW-0343">GTPase activation</keyword>
<accession>A0A3M7RXW1</accession>
<evidence type="ECO:0000313" key="5">
    <source>
        <dbReference type="Proteomes" id="UP000276133"/>
    </source>
</evidence>
<sequence length="806" mass="93751">MSLEAKSNENEWILTSCTSSTINIEPKNKSNPLDSSNTLSEGTEAIGDFVSDESMTLSPENFAFINQELNSSNMSNSNVKLTSDTFKVLSKVNIDELSFKSKFELLFNDISMLKASAVQGILAKTNFRFLAWMIFLDCLPMDKSKWTESLNQHRQTYDKIKKEICCDPHKKNQTNELNFDHPLSQHQNSVWNRYFTHNQMKSVIIQDVIRINRYSEFFNLDSTHEMIINLLFIYVQFTRTEYRQGMHEILTSIMFVVHQEYTNLTKENNSKPLEPTLNFRDEFISKMVSLDFLEHDTFTIFQAVMESMQEWFGTTKIKEKSFNRRLSCPTLNGMIIKNLLTTNPRLFLEEDQFIESKIIHKINFITNVVLKNNDIEIFDHLNKIDVSLCPFGIRWLRLLFTRELSFPDCLILWDAIFATDYNDFSLVNYIFVALLTYLRDDILKMDNSGCLRLLMQPHYHLDVLEVLKTALYLQNPAIYARPSSMENSYEIISGFNHRHFSSPQRTLTEKRNNSFNRHKNNNSNHVRALKNHHQNEFNPKKILNKLELDLPRSEKSKRIDHPLKLYSMQQMHHNVDLVIHTYIKKITELQDENDLLRKQLNEVEDLCNRSSLKINANITILQEGILKSDDLCDDDSTLLAIAGLKQVRDQLNPVYNFEEEEDALGRQNEEQIKYRKNQQHQMVQTLMEPARCSSEDLVDGNDNKKAPSLKRRLSLFLTKSSQLNDDLKANENSQSIGSRLRSFSLLNSSGTSDFLNIGSLINSKTKSTASIPNIDNYSSLDENYYLDLKNSKLVLNDEKKQLLDNN</sequence>
<feature type="domain" description="Rab-GAP TBC" evidence="3">
    <location>
        <begin position="122"/>
        <end position="420"/>
    </location>
</feature>
<dbReference type="PROSITE" id="PS50086">
    <property type="entry name" value="TBC_RABGAP"/>
    <property type="match status" value="1"/>
</dbReference>
<dbReference type="STRING" id="10195.A0A3M7RXW1"/>
<dbReference type="GO" id="GO:0005096">
    <property type="term" value="F:GTPase activator activity"/>
    <property type="evidence" value="ECO:0007669"/>
    <property type="project" value="UniProtKB-KW"/>
</dbReference>
<dbReference type="SUPFAM" id="SSF47923">
    <property type="entry name" value="Ypt/Rab-GAP domain of gyp1p"/>
    <property type="match status" value="2"/>
</dbReference>
<dbReference type="Gene3D" id="1.10.8.270">
    <property type="entry name" value="putative rabgap domain of human tbc1 domain family member 14 like domains"/>
    <property type="match status" value="1"/>
</dbReference>
<dbReference type="AlphaFoldDB" id="A0A3M7RXW1"/>
<dbReference type="EMBL" id="REGN01002401">
    <property type="protein sequence ID" value="RNA28356.1"/>
    <property type="molecule type" value="Genomic_DNA"/>
</dbReference>
<dbReference type="Gene3D" id="1.10.472.80">
    <property type="entry name" value="Ypt/Rab-GAP domain of gyp1p, domain 3"/>
    <property type="match status" value="1"/>
</dbReference>
<organism evidence="4 5">
    <name type="scientific">Brachionus plicatilis</name>
    <name type="common">Marine rotifer</name>
    <name type="synonym">Brachionus muelleri</name>
    <dbReference type="NCBI Taxonomy" id="10195"/>
    <lineage>
        <taxon>Eukaryota</taxon>
        <taxon>Metazoa</taxon>
        <taxon>Spiralia</taxon>
        <taxon>Gnathifera</taxon>
        <taxon>Rotifera</taxon>
        <taxon>Eurotatoria</taxon>
        <taxon>Monogononta</taxon>
        <taxon>Pseudotrocha</taxon>
        <taxon>Ploima</taxon>
        <taxon>Brachionidae</taxon>
        <taxon>Brachionus</taxon>
    </lineage>
</organism>
<protein>
    <submittedName>
        <fullName evidence="4">TBC1 domain family member 5-like isoform X2</fullName>
    </submittedName>
</protein>
<dbReference type="PANTHER" id="PTHR22957">
    <property type="entry name" value="TBC1 DOMAIN FAMILY MEMBER GTPASE-ACTIVATING PROTEIN"/>
    <property type="match status" value="1"/>
</dbReference>
<dbReference type="OrthoDB" id="27140at2759"/>
<proteinExistence type="predicted"/>
<dbReference type="Proteomes" id="UP000276133">
    <property type="component" value="Unassembled WGS sequence"/>
</dbReference>
<gene>
    <name evidence="4" type="ORF">BpHYR1_047045</name>
</gene>
<comment type="caution">
    <text evidence="4">The sequence shown here is derived from an EMBL/GenBank/DDBJ whole genome shotgun (WGS) entry which is preliminary data.</text>
</comment>
<evidence type="ECO:0000313" key="4">
    <source>
        <dbReference type="EMBL" id="RNA28356.1"/>
    </source>
</evidence>
<name>A0A3M7RXW1_BRAPC</name>
<dbReference type="Pfam" id="PF00566">
    <property type="entry name" value="RabGAP-TBC"/>
    <property type="match status" value="1"/>
</dbReference>
<reference evidence="4 5" key="1">
    <citation type="journal article" date="2018" name="Sci. Rep.">
        <title>Genomic signatures of local adaptation to the degree of environmental predictability in rotifers.</title>
        <authorList>
            <person name="Franch-Gras L."/>
            <person name="Hahn C."/>
            <person name="Garcia-Roger E.M."/>
            <person name="Carmona M.J."/>
            <person name="Serra M."/>
            <person name="Gomez A."/>
        </authorList>
    </citation>
    <scope>NUCLEOTIDE SEQUENCE [LARGE SCALE GENOMIC DNA]</scope>
    <source>
        <strain evidence="4">HYR1</strain>
    </source>
</reference>
<dbReference type="SMART" id="SM00164">
    <property type="entry name" value="TBC"/>
    <property type="match status" value="1"/>
</dbReference>
<dbReference type="PANTHER" id="PTHR22957:SF337">
    <property type="entry name" value="TBC1 DOMAIN FAMILY MEMBER 5"/>
    <property type="match status" value="1"/>
</dbReference>
<keyword evidence="5" id="KW-1185">Reference proteome</keyword>
<feature type="coiled-coil region" evidence="2">
    <location>
        <begin position="579"/>
        <end position="609"/>
    </location>
</feature>